<evidence type="ECO:0000313" key="2">
    <source>
        <dbReference type="EMBL" id="SDE14991.1"/>
    </source>
</evidence>
<dbReference type="AlphaFoldDB" id="A0A1G7AJK2"/>
<keyword evidence="1" id="KW-0812">Transmembrane</keyword>
<organism evidence="2 3">
    <name type="scientific">Limimaricola pyoseonensis</name>
    <dbReference type="NCBI Taxonomy" id="521013"/>
    <lineage>
        <taxon>Bacteria</taxon>
        <taxon>Pseudomonadati</taxon>
        <taxon>Pseudomonadota</taxon>
        <taxon>Alphaproteobacteria</taxon>
        <taxon>Rhodobacterales</taxon>
        <taxon>Paracoccaceae</taxon>
        <taxon>Limimaricola</taxon>
    </lineage>
</organism>
<dbReference type="STRING" id="521013.SAMN04488567_0991"/>
<dbReference type="EMBL" id="FNAT01000001">
    <property type="protein sequence ID" value="SDE14991.1"/>
    <property type="molecule type" value="Genomic_DNA"/>
</dbReference>
<gene>
    <name evidence="2" type="ORF">SAMN04488567_0991</name>
</gene>
<feature type="transmembrane region" description="Helical" evidence="1">
    <location>
        <begin position="9"/>
        <end position="32"/>
    </location>
</feature>
<feature type="transmembrane region" description="Helical" evidence="1">
    <location>
        <begin position="52"/>
        <end position="69"/>
    </location>
</feature>
<name>A0A1G7AJK2_9RHOB</name>
<protein>
    <recommendedName>
        <fullName evidence="4">DUF4345 domain-containing protein</fullName>
    </recommendedName>
</protein>
<feature type="transmembrane region" description="Helical" evidence="1">
    <location>
        <begin position="76"/>
        <end position="98"/>
    </location>
</feature>
<dbReference type="InterPro" id="IPR025597">
    <property type="entry name" value="DUF4345"/>
</dbReference>
<evidence type="ECO:0008006" key="4">
    <source>
        <dbReference type="Google" id="ProtNLM"/>
    </source>
</evidence>
<proteinExistence type="predicted"/>
<keyword evidence="1" id="KW-1133">Transmembrane helix</keyword>
<dbReference type="OrthoDB" id="583466at2"/>
<sequence>MSTTLFEKVALGVSGLTALAIGGFIVSAPHAFYASYGIALGRNASLLSEIRAPGAGLAGFGILMLLGIWRRAFLPVSVAVALTVFLAFPAGRLVGLVLDGMPSGSVIAALVVEIAIAALLIAAFRRRLWQPASLPFAAHPMR</sequence>
<evidence type="ECO:0000256" key="1">
    <source>
        <dbReference type="SAM" id="Phobius"/>
    </source>
</evidence>
<accession>A0A1G7AJK2</accession>
<keyword evidence="3" id="KW-1185">Reference proteome</keyword>
<dbReference type="Proteomes" id="UP000198922">
    <property type="component" value="Unassembled WGS sequence"/>
</dbReference>
<reference evidence="3" key="1">
    <citation type="submission" date="2016-10" db="EMBL/GenBank/DDBJ databases">
        <authorList>
            <person name="Varghese N."/>
            <person name="Submissions S."/>
        </authorList>
    </citation>
    <scope>NUCLEOTIDE SEQUENCE [LARGE SCALE GENOMIC DNA]</scope>
    <source>
        <strain evidence="3">DSM 21424</strain>
    </source>
</reference>
<keyword evidence="1" id="KW-0472">Membrane</keyword>
<dbReference type="Pfam" id="PF14248">
    <property type="entry name" value="DUF4345"/>
    <property type="match status" value="1"/>
</dbReference>
<dbReference type="RefSeq" id="WP_090109782.1">
    <property type="nucleotide sequence ID" value="NZ_FNAT01000001.1"/>
</dbReference>
<evidence type="ECO:0000313" key="3">
    <source>
        <dbReference type="Proteomes" id="UP000198922"/>
    </source>
</evidence>
<feature type="transmembrane region" description="Helical" evidence="1">
    <location>
        <begin position="104"/>
        <end position="124"/>
    </location>
</feature>